<sequence length="135" mass="14098">MLLLVLLAARVGRVGGRGRELPVLGGTATGVGCVGMAVSRSRLTGARIHVTGSVIWPSRYSFGIAACWWAWTAAARCVWVSAASRPGWSTPCDASAARSWWSVGAVVIGVSSRAPVVRAARIAFHAARLAILARS</sequence>
<name>A0ABX6A838_STRVD</name>
<evidence type="ECO:0000313" key="2">
    <source>
        <dbReference type="Proteomes" id="UP000327143"/>
    </source>
</evidence>
<dbReference type="EMBL" id="CP023700">
    <property type="protein sequence ID" value="QEU83610.1"/>
    <property type="molecule type" value="Genomic_DNA"/>
</dbReference>
<keyword evidence="2" id="KW-1185">Reference proteome</keyword>
<gene>
    <name evidence="1" type="ORF">CP969_01845</name>
</gene>
<reference evidence="1 2" key="1">
    <citation type="submission" date="2017-09" db="EMBL/GenBank/DDBJ databases">
        <authorList>
            <person name="Lee N."/>
            <person name="Cho B.-K."/>
        </authorList>
    </citation>
    <scope>NUCLEOTIDE SEQUENCE [LARGE SCALE GENOMIC DNA]</scope>
    <source>
        <strain evidence="1 2">ATCC 39115</strain>
    </source>
</reference>
<evidence type="ECO:0000313" key="1">
    <source>
        <dbReference type="EMBL" id="QEU83610.1"/>
    </source>
</evidence>
<accession>A0ABX6A838</accession>
<dbReference type="Proteomes" id="UP000327143">
    <property type="component" value="Chromosome"/>
</dbReference>
<proteinExistence type="predicted"/>
<protein>
    <submittedName>
        <fullName evidence="1">Uncharacterized protein</fullName>
    </submittedName>
</protein>
<organism evidence="1 2">
    <name type="scientific">Streptomyces viridosporus T7A</name>
    <dbReference type="NCBI Taxonomy" id="665577"/>
    <lineage>
        <taxon>Bacteria</taxon>
        <taxon>Bacillati</taxon>
        <taxon>Actinomycetota</taxon>
        <taxon>Actinomycetes</taxon>
        <taxon>Kitasatosporales</taxon>
        <taxon>Streptomycetaceae</taxon>
        <taxon>Streptomyces</taxon>
    </lineage>
</organism>